<evidence type="ECO:0000313" key="2">
    <source>
        <dbReference type="Proteomes" id="UP000769528"/>
    </source>
</evidence>
<keyword evidence="2" id="KW-1185">Reference proteome</keyword>
<organism evidence="1 2">
    <name type="scientific">Wickerhamomyces mucosus</name>
    <dbReference type="NCBI Taxonomy" id="1378264"/>
    <lineage>
        <taxon>Eukaryota</taxon>
        <taxon>Fungi</taxon>
        <taxon>Dikarya</taxon>
        <taxon>Ascomycota</taxon>
        <taxon>Saccharomycotina</taxon>
        <taxon>Saccharomycetes</taxon>
        <taxon>Phaffomycetales</taxon>
        <taxon>Wickerhamomycetaceae</taxon>
        <taxon>Wickerhamomyces</taxon>
    </lineage>
</organism>
<reference evidence="1" key="1">
    <citation type="journal article" date="2021" name="Open Biol.">
        <title>Shared evolutionary footprints suggest mitochondrial oxidative damage underlies multiple complex I losses in fungi.</title>
        <authorList>
            <person name="Schikora-Tamarit M.A."/>
            <person name="Marcet-Houben M."/>
            <person name="Nosek J."/>
            <person name="Gabaldon T."/>
        </authorList>
    </citation>
    <scope>NUCLEOTIDE SEQUENCE</scope>
    <source>
        <strain evidence="1">CBS6341</strain>
    </source>
</reference>
<protein>
    <submittedName>
        <fullName evidence="1">Uncharacterized protein</fullName>
    </submittedName>
</protein>
<sequence>MKNDGILTAMKPNVKTVLIVEAKRPANTFGNLSSILFISLENLFMILPIGVVSKYDIGALRTDFAILLCNTVELLMAQKTHINMVLPNVKKPEPRPKKE</sequence>
<gene>
    <name evidence="1" type="ORF">WICMUC_002143</name>
</gene>
<dbReference type="AlphaFoldDB" id="A0A9P8TFB2"/>
<dbReference type="EMBL" id="JAEUBF010000666">
    <property type="protein sequence ID" value="KAH3676266.1"/>
    <property type="molecule type" value="Genomic_DNA"/>
</dbReference>
<dbReference type="Proteomes" id="UP000769528">
    <property type="component" value="Unassembled WGS sequence"/>
</dbReference>
<proteinExistence type="predicted"/>
<comment type="caution">
    <text evidence="1">The sequence shown here is derived from an EMBL/GenBank/DDBJ whole genome shotgun (WGS) entry which is preliminary data.</text>
</comment>
<accession>A0A9P8TFB2</accession>
<evidence type="ECO:0000313" key="1">
    <source>
        <dbReference type="EMBL" id="KAH3676266.1"/>
    </source>
</evidence>
<reference evidence="1" key="2">
    <citation type="submission" date="2021-01" db="EMBL/GenBank/DDBJ databases">
        <authorList>
            <person name="Schikora-Tamarit M.A."/>
        </authorList>
    </citation>
    <scope>NUCLEOTIDE SEQUENCE</scope>
    <source>
        <strain evidence="1">CBS6341</strain>
    </source>
</reference>
<name>A0A9P8TFB2_9ASCO</name>